<keyword evidence="2" id="KW-1185">Reference proteome</keyword>
<protein>
    <submittedName>
        <fullName evidence="1">Uncharacterized protein</fullName>
    </submittedName>
</protein>
<reference evidence="1" key="1">
    <citation type="submission" date="2020-08" db="EMBL/GenBank/DDBJ databases">
        <title>Multicomponent nature underlies the extraordinary mechanical properties of spider dragline silk.</title>
        <authorList>
            <person name="Kono N."/>
            <person name="Nakamura H."/>
            <person name="Mori M."/>
            <person name="Yoshida Y."/>
            <person name="Ohtoshi R."/>
            <person name="Malay A.D."/>
            <person name="Moran D.A.P."/>
            <person name="Tomita M."/>
            <person name="Numata K."/>
            <person name="Arakawa K."/>
        </authorList>
    </citation>
    <scope>NUCLEOTIDE SEQUENCE</scope>
</reference>
<dbReference type="EMBL" id="BMAW01049878">
    <property type="protein sequence ID" value="GFS72930.1"/>
    <property type="molecule type" value="Genomic_DNA"/>
</dbReference>
<evidence type="ECO:0000313" key="2">
    <source>
        <dbReference type="Proteomes" id="UP000887013"/>
    </source>
</evidence>
<dbReference type="Proteomes" id="UP000887013">
    <property type="component" value="Unassembled WGS sequence"/>
</dbReference>
<organism evidence="1 2">
    <name type="scientific">Nephila pilipes</name>
    <name type="common">Giant wood spider</name>
    <name type="synonym">Nephila maculata</name>
    <dbReference type="NCBI Taxonomy" id="299642"/>
    <lineage>
        <taxon>Eukaryota</taxon>
        <taxon>Metazoa</taxon>
        <taxon>Ecdysozoa</taxon>
        <taxon>Arthropoda</taxon>
        <taxon>Chelicerata</taxon>
        <taxon>Arachnida</taxon>
        <taxon>Araneae</taxon>
        <taxon>Araneomorphae</taxon>
        <taxon>Entelegynae</taxon>
        <taxon>Araneoidea</taxon>
        <taxon>Nephilidae</taxon>
        <taxon>Nephila</taxon>
    </lineage>
</organism>
<comment type="caution">
    <text evidence="1">The sequence shown here is derived from an EMBL/GenBank/DDBJ whole genome shotgun (WGS) entry which is preliminary data.</text>
</comment>
<dbReference type="AlphaFoldDB" id="A0A8X6MQX7"/>
<sequence length="225" mass="24833">MYINSPSISVFGGGGKIDVRSDKKEAKERGGAGKTEKCEGDYGLVIRHPIICVKTAKLKLNLPLTKPAIYQTSRRENNDKSFKASASPIPFNVLLPKTAHGQISFTEAFPVMTNSQHSFSKPILIRTHILENFSPCPHQSGMVRYGAPRMRRRKGKKGGRSSLINIHGILESSLMLATVNLHDNTCSANAQNVRRSLPTEKRQNLKLELITAARKTSTTPFPPEV</sequence>
<name>A0A8X6MQX7_NEPPI</name>
<gene>
    <name evidence="1" type="ORF">NPIL_530161</name>
</gene>
<proteinExistence type="predicted"/>
<accession>A0A8X6MQX7</accession>
<evidence type="ECO:0000313" key="1">
    <source>
        <dbReference type="EMBL" id="GFS72930.1"/>
    </source>
</evidence>